<evidence type="ECO:0000313" key="2">
    <source>
        <dbReference type="EMBL" id="CAC5362278.1"/>
    </source>
</evidence>
<dbReference type="OrthoDB" id="6156430at2759"/>
<proteinExistence type="predicted"/>
<dbReference type="AlphaFoldDB" id="A0A6J8A6H5"/>
<dbReference type="Gene3D" id="1.10.10.60">
    <property type="entry name" value="Homeodomain-like"/>
    <property type="match status" value="1"/>
</dbReference>
<evidence type="ECO:0000259" key="1">
    <source>
        <dbReference type="Pfam" id="PF05225"/>
    </source>
</evidence>
<sequence length="176" mass="20230">MPKKRKQSVYRTYTDENFIKAIDGIKSGRVSQRKAASLYSISQATLKRPHEWVDFLKITHLSDVKPVIPIEIEKQIKQMSPGLPKMGLGMNKALVNKNLARSVQGALSHLKELNLDQNFKNNTPGKDWWYAFDTNRAENPTVTWVIRSPEKLTSIRARAQFRKSRGVFSGFKERDE</sequence>
<dbReference type="EMBL" id="CACVKT020000736">
    <property type="protein sequence ID" value="CAC5362278.1"/>
    <property type="molecule type" value="Genomic_DNA"/>
</dbReference>
<evidence type="ECO:0000313" key="3">
    <source>
        <dbReference type="Proteomes" id="UP000507470"/>
    </source>
</evidence>
<dbReference type="Pfam" id="PF05225">
    <property type="entry name" value="HTH_psq"/>
    <property type="match status" value="1"/>
</dbReference>
<dbReference type="InterPro" id="IPR009057">
    <property type="entry name" value="Homeodomain-like_sf"/>
</dbReference>
<accession>A0A6J8A6H5</accession>
<dbReference type="InterPro" id="IPR007889">
    <property type="entry name" value="HTH_Psq"/>
</dbReference>
<dbReference type="GO" id="GO:0003677">
    <property type="term" value="F:DNA binding"/>
    <property type="evidence" value="ECO:0007669"/>
    <property type="project" value="InterPro"/>
</dbReference>
<organism evidence="2 3">
    <name type="scientific">Mytilus coruscus</name>
    <name type="common">Sea mussel</name>
    <dbReference type="NCBI Taxonomy" id="42192"/>
    <lineage>
        <taxon>Eukaryota</taxon>
        <taxon>Metazoa</taxon>
        <taxon>Spiralia</taxon>
        <taxon>Lophotrochozoa</taxon>
        <taxon>Mollusca</taxon>
        <taxon>Bivalvia</taxon>
        <taxon>Autobranchia</taxon>
        <taxon>Pteriomorphia</taxon>
        <taxon>Mytilida</taxon>
        <taxon>Mytiloidea</taxon>
        <taxon>Mytilidae</taxon>
        <taxon>Mytilinae</taxon>
        <taxon>Mytilus</taxon>
    </lineage>
</organism>
<feature type="domain" description="HTH psq-type" evidence="1">
    <location>
        <begin position="14"/>
        <end position="48"/>
    </location>
</feature>
<dbReference type="SUPFAM" id="SSF46689">
    <property type="entry name" value="Homeodomain-like"/>
    <property type="match status" value="1"/>
</dbReference>
<protein>
    <recommendedName>
        <fullName evidence="1">HTH psq-type domain-containing protein</fullName>
    </recommendedName>
</protein>
<keyword evidence="3" id="KW-1185">Reference proteome</keyword>
<name>A0A6J8A6H5_MYTCO</name>
<dbReference type="Proteomes" id="UP000507470">
    <property type="component" value="Unassembled WGS sequence"/>
</dbReference>
<reference evidence="2 3" key="1">
    <citation type="submission" date="2020-06" db="EMBL/GenBank/DDBJ databases">
        <authorList>
            <person name="Li R."/>
            <person name="Bekaert M."/>
        </authorList>
    </citation>
    <scope>NUCLEOTIDE SEQUENCE [LARGE SCALE GENOMIC DNA]</scope>
    <source>
        <strain evidence="3">wild</strain>
    </source>
</reference>
<gene>
    <name evidence="2" type="ORF">MCOR_4088</name>
</gene>